<dbReference type="InterPro" id="IPR051378">
    <property type="entry name" value="Cell2Cell_Antifungal"/>
</dbReference>
<evidence type="ECO:0000313" key="11">
    <source>
        <dbReference type="EMBL" id="KAK4278113.1"/>
    </source>
</evidence>
<dbReference type="InterPro" id="IPR038408">
    <property type="entry name" value="GNK2_sf"/>
</dbReference>
<proteinExistence type="inferred from homology"/>
<evidence type="ECO:0000256" key="6">
    <source>
        <dbReference type="ARBA" id="ARBA00023157"/>
    </source>
</evidence>
<reference evidence="11" key="1">
    <citation type="submission" date="2023-10" db="EMBL/GenBank/DDBJ databases">
        <title>Chromosome-level genome of the transformable northern wattle, Acacia crassicarpa.</title>
        <authorList>
            <person name="Massaro I."/>
            <person name="Sinha N.R."/>
            <person name="Poethig S."/>
            <person name="Leichty A.R."/>
        </authorList>
    </citation>
    <scope>NUCLEOTIDE SEQUENCE</scope>
    <source>
        <strain evidence="11">Acra3RX</strain>
        <tissue evidence="11">Leaf</tissue>
    </source>
</reference>
<keyword evidence="2" id="KW-0945">Host-virus interaction</keyword>
<gene>
    <name evidence="11" type="ORF">QN277_016004</name>
</gene>
<dbReference type="GO" id="GO:0009506">
    <property type="term" value="C:plasmodesma"/>
    <property type="evidence" value="ECO:0007669"/>
    <property type="project" value="UniProtKB-SubCell"/>
</dbReference>
<dbReference type="Proteomes" id="UP001293593">
    <property type="component" value="Unassembled WGS sequence"/>
</dbReference>
<sequence>MLQPHHHLLPLFTFIFCSCWVLNRVVSDPQIYFLTKRCNPYYEFLVSNVTLFDENINSTLRDIREQIGGQNKHFATAEGAASGGNTVSTLFQCRSYLSTADCVACFDVAATQILSCAPGDPGGHVVYDGCYLRYNYWYFNFNFDFSFFFY</sequence>
<dbReference type="InterPro" id="IPR002902">
    <property type="entry name" value="GNK2"/>
</dbReference>
<feature type="chain" id="PRO_5041953800" description="Gnk2-homologous domain-containing protein" evidence="9">
    <location>
        <begin position="28"/>
        <end position="150"/>
    </location>
</feature>
<dbReference type="CDD" id="cd23509">
    <property type="entry name" value="Gnk2-like"/>
    <property type="match status" value="1"/>
</dbReference>
<evidence type="ECO:0000256" key="2">
    <source>
        <dbReference type="ARBA" id="ARBA00022581"/>
    </source>
</evidence>
<keyword evidence="4" id="KW-0677">Repeat</keyword>
<keyword evidence="3 9" id="KW-0732">Signal</keyword>
<evidence type="ECO:0000256" key="5">
    <source>
        <dbReference type="ARBA" id="ARBA00022949"/>
    </source>
</evidence>
<evidence type="ECO:0000259" key="10">
    <source>
        <dbReference type="PROSITE" id="PS51473"/>
    </source>
</evidence>
<feature type="signal peptide" evidence="9">
    <location>
        <begin position="1"/>
        <end position="27"/>
    </location>
</feature>
<organism evidence="11 12">
    <name type="scientific">Acacia crassicarpa</name>
    <name type="common">northern wattle</name>
    <dbReference type="NCBI Taxonomy" id="499986"/>
    <lineage>
        <taxon>Eukaryota</taxon>
        <taxon>Viridiplantae</taxon>
        <taxon>Streptophyta</taxon>
        <taxon>Embryophyta</taxon>
        <taxon>Tracheophyta</taxon>
        <taxon>Spermatophyta</taxon>
        <taxon>Magnoliopsida</taxon>
        <taxon>eudicotyledons</taxon>
        <taxon>Gunneridae</taxon>
        <taxon>Pentapetalae</taxon>
        <taxon>rosids</taxon>
        <taxon>fabids</taxon>
        <taxon>Fabales</taxon>
        <taxon>Fabaceae</taxon>
        <taxon>Caesalpinioideae</taxon>
        <taxon>mimosoid clade</taxon>
        <taxon>Acacieae</taxon>
        <taxon>Acacia</taxon>
    </lineage>
</organism>
<evidence type="ECO:0000256" key="9">
    <source>
        <dbReference type="SAM" id="SignalP"/>
    </source>
</evidence>
<comment type="subcellular location">
    <subcellularLocation>
        <location evidence="7">Cell junction</location>
        <location evidence="7">Plasmodesma</location>
    </subcellularLocation>
    <subcellularLocation>
        <location evidence="1">Cell membrane</location>
        <topology evidence="1">Single-pass type I membrane protein</topology>
    </subcellularLocation>
</comment>
<evidence type="ECO:0000256" key="1">
    <source>
        <dbReference type="ARBA" id="ARBA00004251"/>
    </source>
</evidence>
<protein>
    <recommendedName>
        <fullName evidence="10">Gnk2-homologous domain-containing protein</fullName>
    </recommendedName>
</protein>
<comment type="similarity">
    <text evidence="8">Belongs to the cysteine-rich repeat secretory protein family. Plasmodesmata-located proteins (PDLD) subfamily.</text>
</comment>
<dbReference type="PANTHER" id="PTHR32080">
    <property type="entry name" value="ANTIFUNGAL PROTEIN GINKBILOBIN-2-LIKE"/>
    <property type="match status" value="1"/>
</dbReference>
<comment type="caution">
    <text evidence="11">The sequence shown here is derived from an EMBL/GenBank/DDBJ whole genome shotgun (WGS) entry which is preliminary data.</text>
</comment>
<evidence type="ECO:0000256" key="8">
    <source>
        <dbReference type="ARBA" id="ARBA00038393"/>
    </source>
</evidence>
<keyword evidence="6" id="KW-1015">Disulfide bond</keyword>
<keyword evidence="5" id="KW-0965">Cell junction</keyword>
<evidence type="ECO:0000256" key="4">
    <source>
        <dbReference type="ARBA" id="ARBA00022737"/>
    </source>
</evidence>
<keyword evidence="12" id="KW-1185">Reference proteome</keyword>
<evidence type="ECO:0000256" key="3">
    <source>
        <dbReference type="ARBA" id="ARBA00022729"/>
    </source>
</evidence>
<feature type="domain" description="Gnk2-homologous" evidence="10">
    <location>
        <begin position="33"/>
        <end position="139"/>
    </location>
</feature>
<dbReference type="GO" id="GO:0005886">
    <property type="term" value="C:plasma membrane"/>
    <property type="evidence" value="ECO:0007669"/>
    <property type="project" value="UniProtKB-SubCell"/>
</dbReference>
<dbReference type="Gene3D" id="3.30.430.20">
    <property type="entry name" value="Gnk2 domain, C-X8-C-X2-C motif"/>
    <property type="match status" value="1"/>
</dbReference>
<name>A0AAE1K1W2_9FABA</name>
<dbReference type="AlphaFoldDB" id="A0AAE1K1W2"/>
<dbReference type="PROSITE" id="PS51473">
    <property type="entry name" value="GNK2"/>
    <property type="match status" value="1"/>
</dbReference>
<dbReference type="PANTHER" id="PTHR32080:SF27">
    <property type="entry name" value="OS01G0548750 PROTEIN"/>
    <property type="match status" value="1"/>
</dbReference>
<evidence type="ECO:0000256" key="7">
    <source>
        <dbReference type="ARBA" id="ARBA00024184"/>
    </source>
</evidence>
<evidence type="ECO:0000313" key="12">
    <source>
        <dbReference type="Proteomes" id="UP001293593"/>
    </source>
</evidence>
<dbReference type="EMBL" id="JAWXYG010000003">
    <property type="protein sequence ID" value="KAK4278113.1"/>
    <property type="molecule type" value="Genomic_DNA"/>
</dbReference>
<accession>A0AAE1K1W2</accession>
<dbReference type="Pfam" id="PF01657">
    <property type="entry name" value="Stress-antifung"/>
    <property type="match status" value="1"/>
</dbReference>